<dbReference type="RefSeq" id="WP_064121887.1">
    <property type="nucleotide sequence ID" value="NZ_CP015243.1"/>
</dbReference>
<comment type="catalytic activity">
    <reaction evidence="1">
        <text>AMP + H2O = D-ribose 5-phosphate + adenine</text>
        <dbReference type="Rhea" id="RHEA:20129"/>
        <dbReference type="ChEBI" id="CHEBI:15377"/>
        <dbReference type="ChEBI" id="CHEBI:16708"/>
        <dbReference type="ChEBI" id="CHEBI:78346"/>
        <dbReference type="ChEBI" id="CHEBI:456215"/>
        <dbReference type="EC" id="3.2.2.4"/>
    </reaction>
</comment>
<evidence type="ECO:0000313" key="5">
    <source>
        <dbReference type="Proteomes" id="UP000077875"/>
    </source>
</evidence>
<dbReference type="AlphaFoldDB" id="A0A172YCE6"/>
<sequence>MRSVCVYLGSRDGASPAWGEVAERVGRKIAERGWRLVYGGGRVGLMGRCADGAIAAGGEVIGVIPNALVEREAAHLGLTELIKVPDMHTRKARMSELSDGFIALPGGIGTFEELFEMWTWLYLGIHAKPVGLLNVDGFYDKLLSFLDDTVSAGFLATSTRQGLADDDDIDRLLDRMFTSAQ</sequence>
<dbReference type="Gene3D" id="3.40.50.450">
    <property type="match status" value="1"/>
</dbReference>
<dbReference type="GO" id="GO:0005829">
    <property type="term" value="C:cytosol"/>
    <property type="evidence" value="ECO:0007669"/>
    <property type="project" value="TreeGrafter"/>
</dbReference>
<keyword evidence="3" id="KW-0203">Cytokinin biosynthesis</keyword>
<evidence type="ECO:0000256" key="3">
    <source>
        <dbReference type="RuleBase" id="RU363015"/>
    </source>
</evidence>
<dbReference type="EC" id="3.2.2.n1" evidence="3"/>
<comment type="similarity">
    <text evidence="2 3">Belongs to the LOG family.</text>
</comment>
<dbReference type="SUPFAM" id="SSF102405">
    <property type="entry name" value="MCP/YpsA-like"/>
    <property type="match status" value="1"/>
</dbReference>
<dbReference type="InterPro" id="IPR005269">
    <property type="entry name" value="LOG"/>
</dbReference>
<dbReference type="KEGG" id="haa:A5892_05110"/>
<name>A0A172YCE6_9GAMM</name>
<dbReference type="Proteomes" id="UP000077875">
    <property type="component" value="Chromosome"/>
</dbReference>
<evidence type="ECO:0000313" key="4">
    <source>
        <dbReference type="EMBL" id="ANF56921.1"/>
    </source>
</evidence>
<evidence type="ECO:0000256" key="2">
    <source>
        <dbReference type="ARBA" id="ARBA00006763"/>
    </source>
</evidence>
<dbReference type="EMBL" id="CP015243">
    <property type="protein sequence ID" value="ANF56921.1"/>
    <property type="molecule type" value="Genomic_DNA"/>
</dbReference>
<dbReference type="InterPro" id="IPR031100">
    <property type="entry name" value="LOG_fam"/>
</dbReference>
<dbReference type="Pfam" id="PF03641">
    <property type="entry name" value="Lysine_decarbox"/>
    <property type="match status" value="1"/>
</dbReference>
<dbReference type="PANTHER" id="PTHR31223">
    <property type="entry name" value="LOG FAMILY PROTEIN YJL055W"/>
    <property type="match status" value="1"/>
</dbReference>
<dbReference type="PANTHER" id="PTHR31223:SF70">
    <property type="entry name" value="LOG FAMILY PROTEIN YJL055W"/>
    <property type="match status" value="1"/>
</dbReference>
<dbReference type="GO" id="GO:0008714">
    <property type="term" value="F:AMP nucleosidase activity"/>
    <property type="evidence" value="ECO:0007669"/>
    <property type="project" value="UniProtKB-EC"/>
</dbReference>
<proteinExistence type="inferred from homology"/>
<keyword evidence="5" id="KW-1185">Reference proteome</keyword>
<dbReference type="NCBIfam" id="TIGR00730">
    <property type="entry name" value="Rossman fold protein, TIGR00730 family"/>
    <property type="match status" value="1"/>
</dbReference>
<keyword evidence="3" id="KW-0378">Hydrolase</keyword>
<dbReference type="GO" id="GO:0009691">
    <property type="term" value="P:cytokinin biosynthetic process"/>
    <property type="evidence" value="ECO:0007669"/>
    <property type="project" value="UniProtKB-UniRule"/>
</dbReference>
<accession>A0A172YCE6</accession>
<organism evidence="4 5">
    <name type="scientific">Halotalea alkalilenta</name>
    <dbReference type="NCBI Taxonomy" id="376489"/>
    <lineage>
        <taxon>Bacteria</taxon>
        <taxon>Pseudomonadati</taxon>
        <taxon>Pseudomonadota</taxon>
        <taxon>Gammaproteobacteria</taxon>
        <taxon>Oceanospirillales</taxon>
        <taxon>Halomonadaceae</taxon>
        <taxon>Halotalea</taxon>
    </lineage>
</organism>
<reference evidence="4 5" key="1">
    <citation type="submission" date="2016-04" db="EMBL/GenBank/DDBJ databases">
        <title>Complete Genome Sequence of Halotalea alkalilenta IHB B 13600.</title>
        <authorList>
            <person name="Swarnkar M.K."/>
            <person name="Sharma A."/>
            <person name="Kaushal K."/>
            <person name="Soni R."/>
            <person name="Rana S."/>
            <person name="Singh A.K."/>
            <person name="Gulati A."/>
        </authorList>
    </citation>
    <scope>NUCLEOTIDE SEQUENCE [LARGE SCALE GENOMIC DNA]</scope>
    <source>
        <strain evidence="4 5">IHB B 13600</strain>
    </source>
</reference>
<evidence type="ECO:0000256" key="1">
    <source>
        <dbReference type="ARBA" id="ARBA00000274"/>
    </source>
</evidence>
<gene>
    <name evidence="4" type="ORF">A5892_05110</name>
</gene>
<protein>
    <recommendedName>
        <fullName evidence="3">Cytokinin riboside 5'-monophosphate phosphoribohydrolase</fullName>
        <ecNumber evidence="3">3.2.2.n1</ecNumber>
    </recommendedName>
</protein>
<dbReference type="STRING" id="376489.A5892_05110"/>